<dbReference type="Proteomes" id="UP001630127">
    <property type="component" value="Unassembled WGS sequence"/>
</dbReference>
<gene>
    <name evidence="2" type="ORF">ACH5RR_023159</name>
</gene>
<evidence type="ECO:0000313" key="3">
    <source>
        <dbReference type="Proteomes" id="UP001630127"/>
    </source>
</evidence>
<reference evidence="2 3" key="1">
    <citation type="submission" date="2024-11" db="EMBL/GenBank/DDBJ databases">
        <title>A near-complete genome assembly of Cinchona calisaya.</title>
        <authorList>
            <person name="Lian D.C."/>
            <person name="Zhao X.W."/>
            <person name="Wei L."/>
        </authorList>
    </citation>
    <scope>NUCLEOTIDE SEQUENCE [LARGE SCALE GENOMIC DNA]</scope>
    <source>
        <tissue evidence="2">Nenye</tissue>
    </source>
</reference>
<accession>A0ABD2ZDR7</accession>
<name>A0ABD2ZDR7_9GENT</name>
<proteinExistence type="predicted"/>
<sequence length="94" mass="10154">MEIYLKEVEELEEEEQTEEVAQVVNTLPGQQGSTSEGFIDGKSDHHNSSLPNCASLSASSSSLVPSLDQASKRKVPIPLESLSKKQAGNLLLPF</sequence>
<dbReference type="AlphaFoldDB" id="A0ABD2ZDR7"/>
<feature type="region of interest" description="Disordered" evidence="1">
    <location>
        <begin position="25"/>
        <end position="55"/>
    </location>
</feature>
<evidence type="ECO:0000313" key="2">
    <source>
        <dbReference type="EMBL" id="KAL3516257.1"/>
    </source>
</evidence>
<protein>
    <submittedName>
        <fullName evidence="2">Uncharacterized protein</fullName>
    </submittedName>
</protein>
<feature type="compositionally biased region" description="Polar residues" evidence="1">
    <location>
        <begin position="25"/>
        <end position="36"/>
    </location>
</feature>
<dbReference type="EMBL" id="JBJUIK010000010">
    <property type="protein sequence ID" value="KAL3516257.1"/>
    <property type="molecule type" value="Genomic_DNA"/>
</dbReference>
<comment type="caution">
    <text evidence="2">The sequence shown here is derived from an EMBL/GenBank/DDBJ whole genome shotgun (WGS) entry which is preliminary data.</text>
</comment>
<keyword evidence="3" id="KW-1185">Reference proteome</keyword>
<evidence type="ECO:0000256" key="1">
    <source>
        <dbReference type="SAM" id="MobiDB-lite"/>
    </source>
</evidence>
<organism evidence="2 3">
    <name type="scientific">Cinchona calisaya</name>
    <dbReference type="NCBI Taxonomy" id="153742"/>
    <lineage>
        <taxon>Eukaryota</taxon>
        <taxon>Viridiplantae</taxon>
        <taxon>Streptophyta</taxon>
        <taxon>Embryophyta</taxon>
        <taxon>Tracheophyta</taxon>
        <taxon>Spermatophyta</taxon>
        <taxon>Magnoliopsida</taxon>
        <taxon>eudicotyledons</taxon>
        <taxon>Gunneridae</taxon>
        <taxon>Pentapetalae</taxon>
        <taxon>asterids</taxon>
        <taxon>lamiids</taxon>
        <taxon>Gentianales</taxon>
        <taxon>Rubiaceae</taxon>
        <taxon>Cinchonoideae</taxon>
        <taxon>Cinchoneae</taxon>
        <taxon>Cinchona</taxon>
    </lineage>
</organism>